<keyword evidence="11" id="KW-1278">Translocase</keyword>
<dbReference type="InterPro" id="IPR017941">
    <property type="entry name" value="Rieske_2Fe-2S"/>
</dbReference>
<dbReference type="InterPro" id="IPR019470">
    <property type="entry name" value="Ubiq_cytC_Rdtase_Fe-S_su_TAT"/>
</dbReference>
<comment type="cofactor">
    <cofactor evidence="19">
        <name>[2Fe-2S] cluster</name>
        <dbReference type="ChEBI" id="CHEBI:190135"/>
    </cofactor>
    <text evidence="19">Binds 1 [2Fe-2S] cluster per subunit.</text>
</comment>
<dbReference type="PROSITE" id="PS51296">
    <property type="entry name" value="RIESKE"/>
    <property type="match status" value="1"/>
</dbReference>
<evidence type="ECO:0000256" key="19">
    <source>
        <dbReference type="RuleBase" id="RU004494"/>
    </source>
</evidence>
<dbReference type="InterPro" id="IPR036922">
    <property type="entry name" value="Rieske_2Fe-2S_sf"/>
</dbReference>
<evidence type="ECO:0000256" key="1">
    <source>
        <dbReference type="ARBA" id="ARBA00002444"/>
    </source>
</evidence>
<comment type="function">
    <text evidence="1">Component of the ubiquinol-cytochrome c reductase complex (complex III or cytochrome b-c1 complex), which is a respiratory chain that generates an electrochemical potential coupled to ATP synthesis.</text>
</comment>
<dbReference type="Gene3D" id="2.102.10.10">
    <property type="entry name" value="Rieske [2Fe-2S] iron-sulphur domain"/>
    <property type="match status" value="1"/>
</dbReference>
<evidence type="ECO:0000256" key="7">
    <source>
        <dbReference type="ARBA" id="ARBA00022475"/>
    </source>
</evidence>
<keyword evidence="8" id="KW-0812">Transmembrane</keyword>
<dbReference type="PANTHER" id="PTHR10134">
    <property type="entry name" value="CYTOCHROME B-C1 COMPLEX SUBUNIT RIESKE, MITOCHONDRIAL"/>
    <property type="match status" value="1"/>
</dbReference>
<feature type="region of interest" description="Disordered" evidence="21">
    <location>
        <begin position="1"/>
        <end position="26"/>
    </location>
</feature>
<evidence type="ECO:0000259" key="22">
    <source>
        <dbReference type="PROSITE" id="PS51296"/>
    </source>
</evidence>
<gene>
    <name evidence="23" type="primary">petA</name>
    <name evidence="23" type="ORF">NFI88_10445</name>
</gene>
<keyword evidence="24" id="KW-1185">Reference proteome</keyword>
<evidence type="ECO:0000256" key="14">
    <source>
        <dbReference type="ARBA" id="ARBA00023004"/>
    </source>
</evidence>
<keyword evidence="10" id="KW-0479">Metal-binding</keyword>
<evidence type="ECO:0000313" key="23">
    <source>
        <dbReference type="EMBL" id="MCQ8241258.1"/>
    </source>
</evidence>
<evidence type="ECO:0000256" key="5">
    <source>
        <dbReference type="ARBA" id="ARBA00019816"/>
    </source>
</evidence>
<evidence type="ECO:0000256" key="17">
    <source>
        <dbReference type="ARBA" id="ARBA00023157"/>
    </source>
</evidence>
<dbReference type="Gene3D" id="1.20.5.510">
    <property type="entry name" value="Single helix bin"/>
    <property type="match status" value="1"/>
</dbReference>
<evidence type="ECO:0000256" key="11">
    <source>
        <dbReference type="ARBA" id="ARBA00022967"/>
    </source>
</evidence>
<keyword evidence="6 19" id="KW-0813">Transport</keyword>
<evidence type="ECO:0000256" key="10">
    <source>
        <dbReference type="ARBA" id="ARBA00022723"/>
    </source>
</evidence>
<sequence>MSATGPSDDPEGRASILPAAADQPDPPRRDFLTLLTGATVLVGAGAFSWPFLDSLRPEGSGDAAPPLDVDLSRVVPGQQIVVVWRGKPVFVVRRTPEALQRMRGAALRQKLRDPDSHALQQPAYAANWHRSVAPEWGVMVGICTHLGCVPGYAPAPGGGAPDWPGGYACPCHGSRFDLAGRVFQGSPAPLNLPVPPYRMIASDRLRLGENNDSGSFGLDDIQQL</sequence>
<comment type="miscellaneous">
    <text evidence="19">The Rieske protein is a high potential 2Fe-2S protein.</text>
</comment>
<keyword evidence="16" id="KW-0472">Membrane</keyword>
<evidence type="ECO:0000256" key="13">
    <source>
        <dbReference type="ARBA" id="ARBA00022989"/>
    </source>
</evidence>
<evidence type="ECO:0000256" key="6">
    <source>
        <dbReference type="ARBA" id="ARBA00022448"/>
    </source>
</evidence>
<evidence type="ECO:0000256" key="21">
    <source>
        <dbReference type="SAM" id="MobiDB-lite"/>
    </source>
</evidence>
<evidence type="ECO:0000256" key="3">
    <source>
        <dbReference type="ARBA" id="ARBA00011649"/>
    </source>
</evidence>
<dbReference type="Pfam" id="PF10399">
    <property type="entry name" value="UCR_Fe-S_N"/>
    <property type="match status" value="1"/>
</dbReference>
<dbReference type="NCBIfam" id="TIGR01416">
    <property type="entry name" value="Rieske_proteo"/>
    <property type="match status" value="1"/>
</dbReference>
<evidence type="ECO:0000256" key="4">
    <source>
        <dbReference type="ARBA" id="ARBA00012951"/>
    </source>
</evidence>
<keyword evidence="7" id="KW-1003">Cell membrane</keyword>
<evidence type="ECO:0000256" key="8">
    <source>
        <dbReference type="ARBA" id="ARBA00022692"/>
    </source>
</evidence>
<organism evidence="23 24">
    <name type="scientific">Rhizosaccharibacter radicis</name>
    <dbReference type="NCBI Taxonomy" id="2782605"/>
    <lineage>
        <taxon>Bacteria</taxon>
        <taxon>Pseudomonadati</taxon>
        <taxon>Pseudomonadota</taxon>
        <taxon>Alphaproteobacteria</taxon>
        <taxon>Acetobacterales</taxon>
        <taxon>Acetobacteraceae</taxon>
        <taxon>Rhizosaccharibacter</taxon>
    </lineage>
</organism>
<dbReference type="PRINTS" id="PR00162">
    <property type="entry name" value="RIESKE"/>
</dbReference>
<comment type="subunit">
    <text evidence="3 20">The main subunits of complex b-c1 are: cytochrome b, cytochrome c1 and the Rieske protein.</text>
</comment>
<evidence type="ECO:0000256" key="2">
    <source>
        <dbReference type="ARBA" id="ARBA00004162"/>
    </source>
</evidence>
<evidence type="ECO:0000256" key="9">
    <source>
        <dbReference type="ARBA" id="ARBA00022714"/>
    </source>
</evidence>
<keyword evidence="13" id="KW-1133">Transmembrane helix</keyword>
<comment type="caution">
    <text evidence="23">The sequence shown here is derived from an EMBL/GenBank/DDBJ whole genome shotgun (WGS) entry which is preliminary data.</text>
</comment>
<comment type="catalytic activity">
    <reaction evidence="18 19">
        <text>a quinol + 2 Fe(III)-[cytochrome c](out) = a quinone + 2 Fe(II)-[cytochrome c](out) + 2 H(+)(out)</text>
        <dbReference type="Rhea" id="RHEA:11484"/>
        <dbReference type="Rhea" id="RHEA-COMP:10350"/>
        <dbReference type="Rhea" id="RHEA-COMP:14399"/>
        <dbReference type="ChEBI" id="CHEBI:15378"/>
        <dbReference type="ChEBI" id="CHEBI:24646"/>
        <dbReference type="ChEBI" id="CHEBI:29033"/>
        <dbReference type="ChEBI" id="CHEBI:29034"/>
        <dbReference type="ChEBI" id="CHEBI:132124"/>
        <dbReference type="EC" id="7.1.1.8"/>
    </reaction>
</comment>
<accession>A0ABT1W092</accession>
<name>A0ABT1W092_9PROT</name>
<keyword evidence="9" id="KW-0001">2Fe-2S</keyword>
<keyword evidence="17" id="KW-1015">Disulfide bond</keyword>
<comment type="subcellular location">
    <subcellularLocation>
        <location evidence="2">Cell membrane</location>
        <topology evidence="2">Single-pass membrane protein</topology>
    </subcellularLocation>
</comment>
<dbReference type="Proteomes" id="UP001524547">
    <property type="component" value="Unassembled WGS sequence"/>
</dbReference>
<dbReference type="EC" id="7.1.1.8" evidence="4 19"/>
<dbReference type="EMBL" id="JAMZEJ010000006">
    <property type="protein sequence ID" value="MCQ8241258.1"/>
    <property type="molecule type" value="Genomic_DNA"/>
</dbReference>
<dbReference type="InterPro" id="IPR014349">
    <property type="entry name" value="Rieske_Fe-S_prot"/>
</dbReference>
<reference evidence="23 24" key="1">
    <citation type="submission" date="2022-06" db="EMBL/GenBank/DDBJ databases">
        <title>Rhizosaccharibacter gen. nov. sp. nov. KSS12, endophytic bacteria isolated from sugarcane.</title>
        <authorList>
            <person name="Pitiwittayakul N."/>
        </authorList>
    </citation>
    <scope>NUCLEOTIDE SEQUENCE [LARGE SCALE GENOMIC DNA]</scope>
    <source>
        <strain evidence="23 24">KSS12</strain>
    </source>
</reference>
<proteinExistence type="predicted"/>
<dbReference type="InterPro" id="IPR005805">
    <property type="entry name" value="Rieske_Fe-S_prot_C"/>
</dbReference>
<evidence type="ECO:0000256" key="20">
    <source>
        <dbReference type="RuleBase" id="RU004497"/>
    </source>
</evidence>
<keyword evidence="14" id="KW-0408">Iron</keyword>
<evidence type="ECO:0000256" key="12">
    <source>
        <dbReference type="ARBA" id="ARBA00022982"/>
    </source>
</evidence>
<feature type="domain" description="Rieske" evidence="22">
    <location>
        <begin position="103"/>
        <end position="206"/>
    </location>
</feature>
<protein>
    <recommendedName>
        <fullName evidence="5 19">Ubiquinol-cytochrome c reductase iron-sulfur subunit</fullName>
        <ecNumber evidence="4 19">7.1.1.8</ecNumber>
    </recommendedName>
</protein>
<evidence type="ECO:0000256" key="15">
    <source>
        <dbReference type="ARBA" id="ARBA00023014"/>
    </source>
</evidence>
<dbReference type="Pfam" id="PF00355">
    <property type="entry name" value="Rieske"/>
    <property type="match status" value="1"/>
</dbReference>
<evidence type="ECO:0000313" key="24">
    <source>
        <dbReference type="Proteomes" id="UP001524547"/>
    </source>
</evidence>
<evidence type="ECO:0000256" key="16">
    <source>
        <dbReference type="ARBA" id="ARBA00023136"/>
    </source>
</evidence>
<dbReference type="RefSeq" id="WP_422920007.1">
    <property type="nucleotide sequence ID" value="NZ_JAMZEJ010000006.1"/>
</dbReference>
<keyword evidence="15" id="KW-0411">Iron-sulfur</keyword>
<dbReference type="InterPro" id="IPR006317">
    <property type="entry name" value="Ubiquinol_cyt_c_Rdtase_Fe-S-su"/>
</dbReference>
<keyword evidence="12 19" id="KW-0249">Electron transport</keyword>
<dbReference type="CDD" id="cd03470">
    <property type="entry name" value="Rieske_cytochrome_bc1"/>
    <property type="match status" value="1"/>
</dbReference>
<dbReference type="SUPFAM" id="SSF50022">
    <property type="entry name" value="ISP domain"/>
    <property type="match status" value="1"/>
</dbReference>
<evidence type="ECO:0000256" key="18">
    <source>
        <dbReference type="ARBA" id="ARBA00029351"/>
    </source>
</evidence>